<name>A0A023EZE2_TRIIF</name>
<sequence>MKLITLFLFIACAFGVDIITKDIGESPWDEIIDQSIETARSAIIDNHLDLIHLPNLKQEFHKNVIGIPFYASVKIHDAQIWNISSVN</sequence>
<evidence type="ECO:0000313" key="2">
    <source>
        <dbReference type="EMBL" id="JAC14595.1"/>
    </source>
</evidence>
<dbReference type="EMBL" id="GBBI01004117">
    <property type="protein sequence ID" value="JAC14595.1"/>
    <property type="molecule type" value="mRNA"/>
</dbReference>
<dbReference type="AlphaFoldDB" id="A0A023EZE2"/>
<feature type="non-terminal residue" evidence="2">
    <location>
        <position position="87"/>
    </location>
</feature>
<feature type="signal peptide" evidence="1">
    <location>
        <begin position="1"/>
        <end position="15"/>
    </location>
</feature>
<reference evidence="2" key="1">
    <citation type="journal article" date="2014" name="PLoS Negl. Trop. Dis.">
        <title>An updated insight into the Sialotranscriptome of Triatoma infestans: developmental stage and geographic variations.</title>
        <authorList>
            <person name="Schwarz A."/>
            <person name="Medrano-Mercado N."/>
            <person name="Schaub G.A."/>
            <person name="Struchiner C.J."/>
            <person name="Bargues M.D."/>
            <person name="Levy M.Z."/>
            <person name="Ribeiro J.M."/>
        </authorList>
    </citation>
    <scope>NUCLEOTIDE SEQUENCE</scope>
    <source>
        <strain evidence="2">Chile</strain>
        <tissue evidence="2">Salivary glands</tissue>
    </source>
</reference>
<feature type="chain" id="PRO_5012045464" evidence="1">
    <location>
        <begin position="16"/>
        <end position="87"/>
    </location>
</feature>
<evidence type="ECO:0000256" key="1">
    <source>
        <dbReference type="SAM" id="SignalP"/>
    </source>
</evidence>
<accession>A0A023EZE2</accession>
<organism evidence="2">
    <name type="scientific">Triatoma infestans</name>
    <name type="common">Assassin bug</name>
    <dbReference type="NCBI Taxonomy" id="30076"/>
    <lineage>
        <taxon>Eukaryota</taxon>
        <taxon>Metazoa</taxon>
        <taxon>Ecdysozoa</taxon>
        <taxon>Arthropoda</taxon>
        <taxon>Hexapoda</taxon>
        <taxon>Insecta</taxon>
        <taxon>Pterygota</taxon>
        <taxon>Neoptera</taxon>
        <taxon>Paraneoptera</taxon>
        <taxon>Hemiptera</taxon>
        <taxon>Heteroptera</taxon>
        <taxon>Panheteroptera</taxon>
        <taxon>Cimicomorpha</taxon>
        <taxon>Reduviidae</taxon>
        <taxon>Triatominae</taxon>
        <taxon>Triatoma</taxon>
    </lineage>
</organism>
<proteinExistence type="evidence at transcript level"/>
<keyword evidence="1" id="KW-0732">Signal</keyword>
<protein>
    <submittedName>
        <fullName evidence="2">Putative secreted protein</fullName>
    </submittedName>
</protein>